<feature type="domain" description="RRM" evidence="4">
    <location>
        <begin position="370"/>
        <end position="448"/>
    </location>
</feature>
<feature type="region of interest" description="Disordered" evidence="3">
    <location>
        <begin position="304"/>
        <end position="371"/>
    </location>
</feature>
<keyword evidence="1 2" id="KW-0694">RNA-binding</keyword>
<feature type="region of interest" description="Disordered" evidence="3">
    <location>
        <begin position="520"/>
        <end position="541"/>
    </location>
</feature>
<dbReference type="Pfam" id="PF00076">
    <property type="entry name" value="RRM_1"/>
    <property type="match status" value="3"/>
</dbReference>
<evidence type="ECO:0000313" key="6">
    <source>
        <dbReference type="Proteomes" id="UP000541610"/>
    </source>
</evidence>
<evidence type="ECO:0000259" key="4">
    <source>
        <dbReference type="PROSITE" id="PS50102"/>
    </source>
</evidence>
<dbReference type="OrthoDB" id="1875751at2759"/>
<organism evidence="5 6">
    <name type="scientific">Perkinsus olseni</name>
    <name type="common">Perkinsus atlanticus</name>
    <dbReference type="NCBI Taxonomy" id="32597"/>
    <lineage>
        <taxon>Eukaryota</taxon>
        <taxon>Sar</taxon>
        <taxon>Alveolata</taxon>
        <taxon>Perkinsozoa</taxon>
        <taxon>Perkinsea</taxon>
        <taxon>Perkinsida</taxon>
        <taxon>Perkinsidae</taxon>
        <taxon>Perkinsus</taxon>
    </lineage>
</organism>
<feature type="compositionally biased region" description="Basic and acidic residues" evidence="3">
    <location>
        <begin position="1004"/>
        <end position="1035"/>
    </location>
</feature>
<dbReference type="Proteomes" id="UP000541610">
    <property type="component" value="Unassembled WGS sequence"/>
</dbReference>
<evidence type="ECO:0000313" key="5">
    <source>
        <dbReference type="EMBL" id="KAF4690814.1"/>
    </source>
</evidence>
<feature type="region of interest" description="Disordered" evidence="3">
    <location>
        <begin position="1"/>
        <end position="66"/>
    </location>
</feature>
<feature type="compositionally biased region" description="Polar residues" evidence="3">
    <location>
        <begin position="1141"/>
        <end position="1159"/>
    </location>
</feature>
<dbReference type="InterPro" id="IPR000504">
    <property type="entry name" value="RRM_dom"/>
</dbReference>
<feature type="region of interest" description="Disordered" evidence="3">
    <location>
        <begin position="145"/>
        <end position="166"/>
    </location>
</feature>
<feature type="compositionally biased region" description="Polar residues" evidence="3">
    <location>
        <begin position="1212"/>
        <end position="1221"/>
    </location>
</feature>
<feature type="domain" description="RRM" evidence="4">
    <location>
        <begin position="225"/>
        <end position="303"/>
    </location>
</feature>
<dbReference type="InterPro" id="IPR012677">
    <property type="entry name" value="Nucleotide-bd_a/b_plait_sf"/>
</dbReference>
<evidence type="ECO:0000256" key="2">
    <source>
        <dbReference type="PROSITE-ProRule" id="PRU00176"/>
    </source>
</evidence>
<feature type="region of interest" description="Disordered" evidence="3">
    <location>
        <begin position="1137"/>
        <end position="1240"/>
    </location>
</feature>
<proteinExistence type="predicted"/>
<dbReference type="InterPro" id="IPR035979">
    <property type="entry name" value="RBD_domain_sf"/>
</dbReference>
<feature type="compositionally biased region" description="Low complexity" evidence="3">
    <location>
        <begin position="1223"/>
        <end position="1240"/>
    </location>
</feature>
<dbReference type="SUPFAM" id="SSF54928">
    <property type="entry name" value="RNA-binding domain, RBD"/>
    <property type="match status" value="3"/>
</dbReference>
<dbReference type="GO" id="GO:0003723">
    <property type="term" value="F:RNA binding"/>
    <property type="evidence" value="ECO:0007669"/>
    <property type="project" value="UniProtKB-UniRule"/>
</dbReference>
<protein>
    <recommendedName>
        <fullName evidence="4">RRM domain-containing protein</fullName>
    </recommendedName>
</protein>
<feature type="domain" description="RRM" evidence="4">
    <location>
        <begin position="69"/>
        <end position="146"/>
    </location>
</feature>
<name>A0A7J6P3T7_PEROL</name>
<sequence length="1240" mass="133033">MSSYQQQQQPTSTTADDGDGNDNNCSLPPPGYESSTTTDAPVPLPGTTTAVPPLPHEPPVGDASSRQERKLFVGGLPSSCDNEQFDMHFGQFGTIEDSIVMTDRVTGRTRGFGFVTYTTLDATELCLASGPHVLMDKMVDVKRATIQGPPPPQHSNRGGDFMSPPSGGMFGGSDCGRYTPSMGKGRGPSMYDDGYGDMYPAAAGGRVSMPPPSSPFNDGSGYNPCKLFIGGIPSDMDQVRLDQFFCRYGNIVDSVVMKDRITGRPRGFAYVTYSTPEEAQAAMDAGDANVLDGKWVDVKIATRGSSAPGSASSPSGPPPGFSPLPFHRGSSAPIDTVSGPGPLRHYPQPRSSSGPPLPDGSGSVAGDNPSKVFIGGVPTSVDNGQLQEVMSQYGSVVDCIIMTDRMTGRPRGFAYCTYTTPEEAQAACNGGSNNSIDGHWLDVKPATRDPAICGPGRSSSRGGPPMDHHDHNRHQFGYQARGFGSPYGQSRGEGSFGRDGRYDMPYNNQGMYPYPQQYPTRTPYGMPQQQQTSPYPPQQQPHVLDNHHERLFHIRGDTFRELGRNLSAAVGKRTRKALQDDLEVWTSLDLGMDESLSSPEVGLGGSIWQLLTMYEMDMIMDIPRRKCMCRSWCNKCYKAASKPQFCDICKFAVREVHQIEPSKKKETEGEIDQASTTLIDDKTEGANCCCSPRVVKGLIDRGVGSEVLPMAVLQWAVLLGELDTIERIEGMLRKALRDIGLYTSAALVITCTNNPDEVLEAEMAGNDIWTRKVEAAGGDEDKEKGMVIRANHSQPTSSIKPTEDIPKDLQQHRAGATNEHQCNKEPRLSTDGMVPANISAREVLSQEPIQEDDTLATVVLRPREGIMDIRFKLGTRIKVTIKRGTWLQFGGGGDDNIVHASLTQQGGGAMQPPGLPTPMPMPYPAMPPYGMMPGPPLVPNAAMVYPTGYPGFLMGGGILMQPQQQQHGPGNRFGSINSSNNNEIKGIEVDCGGPGSGSGGADYVKADPNPKVKESSHGSSKAEKTMKEEDPKDKPAFKELTLDDLVAPPGPACALDDPKLKAAYDYCDTTTAAVIDVAIRQATALCERGIEEQFEVAEAELRVAMIEAEMEAYKAAMAISKDPSDIENKRRRVAIYGGTLSPIQSPRDTGQASPESPDTNVWGGGLGAGQGRNNSPEPGSLHSADQDPAKPSLPPRFGGGVRHHRRAHPSTGAANMSTPENGSPAISPPSTTSTDSSPAE</sequence>
<dbReference type="Gene3D" id="3.30.70.330">
    <property type="match status" value="3"/>
</dbReference>
<dbReference type="EMBL" id="JABANP010000091">
    <property type="protein sequence ID" value="KAF4690814.1"/>
    <property type="molecule type" value="Genomic_DNA"/>
</dbReference>
<feature type="compositionally biased region" description="Low complexity" evidence="3">
    <location>
        <begin position="351"/>
        <end position="362"/>
    </location>
</feature>
<dbReference type="PANTHER" id="PTHR48027">
    <property type="entry name" value="HETEROGENEOUS NUCLEAR RIBONUCLEOPROTEIN 87F-RELATED"/>
    <property type="match status" value="1"/>
</dbReference>
<gene>
    <name evidence="5" type="ORF">FOZ60_016787</name>
</gene>
<dbReference type="AlphaFoldDB" id="A0A7J6P3T7"/>
<comment type="caution">
    <text evidence="5">The sequence shown here is derived from an EMBL/GenBank/DDBJ whole genome shotgun (WGS) entry which is preliminary data.</text>
</comment>
<evidence type="ECO:0000256" key="1">
    <source>
        <dbReference type="ARBA" id="ARBA00022884"/>
    </source>
</evidence>
<dbReference type="InterPro" id="IPR052462">
    <property type="entry name" value="SLIRP/GR-RBP-like"/>
</dbReference>
<feature type="compositionally biased region" description="Low complexity" evidence="3">
    <location>
        <begin position="304"/>
        <end position="314"/>
    </location>
</feature>
<reference evidence="5 6" key="1">
    <citation type="submission" date="2020-04" db="EMBL/GenBank/DDBJ databases">
        <title>Perkinsus olseni comparative genomics.</title>
        <authorList>
            <person name="Bogema D.R."/>
        </authorList>
    </citation>
    <scope>NUCLEOTIDE SEQUENCE [LARGE SCALE GENOMIC DNA]</scope>
    <source>
        <strain evidence="5">00978-12</strain>
    </source>
</reference>
<feature type="compositionally biased region" description="Low complexity" evidence="3">
    <location>
        <begin position="520"/>
        <end position="533"/>
    </location>
</feature>
<feature type="compositionally biased region" description="Polar residues" evidence="3">
    <location>
        <begin position="961"/>
        <end position="983"/>
    </location>
</feature>
<accession>A0A7J6P3T7</accession>
<dbReference type="PROSITE" id="PS50102">
    <property type="entry name" value="RRM"/>
    <property type="match status" value="3"/>
</dbReference>
<feature type="region of interest" description="Disordered" evidence="3">
    <location>
        <begin position="961"/>
        <end position="1035"/>
    </location>
</feature>
<evidence type="ECO:0000256" key="3">
    <source>
        <dbReference type="SAM" id="MobiDB-lite"/>
    </source>
</evidence>
<dbReference type="SMART" id="SM00360">
    <property type="entry name" value="RRM"/>
    <property type="match status" value="3"/>
</dbReference>